<name>A0A7S0Z8M6_9CHLO</name>
<proteinExistence type="predicted"/>
<gene>
    <name evidence="4" type="ORF">OMED0930_LOCUS5243</name>
</gene>
<evidence type="ECO:0008006" key="5">
    <source>
        <dbReference type="Google" id="ProtNLM"/>
    </source>
</evidence>
<organism evidence="4">
    <name type="scientific">Ostreococcus mediterraneus</name>
    <dbReference type="NCBI Taxonomy" id="1486918"/>
    <lineage>
        <taxon>Eukaryota</taxon>
        <taxon>Viridiplantae</taxon>
        <taxon>Chlorophyta</taxon>
        <taxon>Mamiellophyceae</taxon>
        <taxon>Mamiellales</taxon>
        <taxon>Bathycoccaceae</taxon>
        <taxon>Ostreococcus</taxon>
    </lineage>
</organism>
<comment type="subcellular location">
    <subcellularLocation>
        <location evidence="1">Nucleus</location>
    </subcellularLocation>
</comment>
<dbReference type="PANTHER" id="PTHR16171:SF7">
    <property type="entry name" value="DNA REPAIR PROTEIN RAD2"/>
    <property type="match status" value="1"/>
</dbReference>
<dbReference type="Gene3D" id="1.10.150.20">
    <property type="entry name" value="5' to 3' exonuclease, C-terminal subdomain"/>
    <property type="match status" value="1"/>
</dbReference>
<sequence>MLGSDYAEGIHGVGIVNAIEIVSAFQGTVSEASEAFKTWVDLEELTMVPDKLLPNVVASQESPAKKSSNAMDENPIAVAFKDKHRSLKKAWDVPATFPSHEVIKAYQQPSVDQSKETFEWGKPDVDLLRLFCIKTFHWTRDAADQVLLPVLKSWSKRDAQRRIDSFFETTSTISGRVAKFRSSRVGKAVANLTSNGVLNPDLVLIRDPANALDEHIIVDYEDGDDDHGTGPSPQNNVVPTLDTENDDDAFLEFDLSQYSNPSPKKTPPPKSKPKPKAKPKAKAAPPARANPPRKRSKKS</sequence>
<evidence type="ECO:0000256" key="1">
    <source>
        <dbReference type="ARBA" id="ARBA00004123"/>
    </source>
</evidence>
<dbReference type="AlphaFoldDB" id="A0A7S0Z8M6"/>
<dbReference type="InterPro" id="IPR036279">
    <property type="entry name" value="5-3_exonuclease_C_sf"/>
</dbReference>
<protein>
    <recommendedName>
        <fullName evidence="5">XPG-I domain-containing protein</fullName>
    </recommendedName>
</protein>
<dbReference type="GO" id="GO:0005634">
    <property type="term" value="C:nucleus"/>
    <property type="evidence" value="ECO:0007669"/>
    <property type="project" value="UniProtKB-SubCell"/>
</dbReference>
<dbReference type="GO" id="GO:0003697">
    <property type="term" value="F:single-stranded DNA binding"/>
    <property type="evidence" value="ECO:0007669"/>
    <property type="project" value="TreeGrafter"/>
</dbReference>
<dbReference type="GO" id="GO:0004520">
    <property type="term" value="F:DNA endonuclease activity"/>
    <property type="evidence" value="ECO:0007669"/>
    <property type="project" value="TreeGrafter"/>
</dbReference>
<accession>A0A7S0Z8M6</accession>
<evidence type="ECO:0000256" key="2">
    <source>
        <dbReference type="ARBA" id="ARBA00023242"/>
    </source>
</evidence>
<dbReference type="EMBL" id="HBFO01007446">
    <property type="protein sequence ID" value="CAD8814126.1"/>
    <property type="molecule type" value="Transcribed_RNA"/>
</dbReference>
<evidence type="ECO:0000313" key="4">
    <source>
        <dbReference type="EMBL" id="CAD8814126.1"/>
    </source>
</evidence>
<evidence type="ECO:0000256" key="3">
    <source>
        <dbReference type="SAM" id="MobiDB-lite"/>
    </source>
</evidence>
<reference evidence="4" key="1">
    <citation type="submission" date="2021-01" db="EMBL/GenBank/DDBJ databases">
        <authorList>
            <person name="Corre E."/>
            <person name="Pelletier E."/>
            <person name="Niang G."/>
            <person name="Scheremetjew M."/>
            <person name="Finn R."/>
            <person name="Kale V."/>
            <person name="Holt S."/>
            <person name="Cochrane G."/>
            <person name="Meng A."/>
            <person name="Brown T."/>
            <person name="Cohen L."/>
        </authorList>
    </citation>
    <scope>NUCLEOTIDE SEQUENCE</scope>
    <source>
        <strain evidence="4">Clade-D-RCC1621</strain>
    </source>
</reference>
<dbReference type="SUPFAM" id="SSF47807">
    <property type="entry name" value="5' to 3' exonuclease, C-terminal subdomain"/>
    <property type="match status" value="1"/>
</dbReference>
<feature type="compositionally biased region" description="Basic residues" evidence="3">
    <location>
        <begin position="271"/>
        <end position="281"/>
    </location>
</feature>
<dbReference type="PANTHER" id="PTHR16171">
    <property type="entry name" value="DNA REPAIR PROTEIN COMPLEMENTING XP-G CELLS-RELATED"/>
    <property type="match status" value="1"/>
</dbReference>
<feature type="region of interest" description="Disordered" evidence="3">
    <location>
        <begin position="220"/>
        <end position="299"/>
    </location>
</feature>
<keyword evidence="2" id="KW-0539">Nucleus</keyword>